<dbReference type="InterPro" id="IPR012042">
    <property type="entry name" value="NeuTTM/CthTTM-like"/>
</dbReference>
<keyword evidence="5" id="KW-1185">Reference proteome</keyword>
<reference evidence="5" key="1">
    <citation type="journal article" date="2019" name="Int. J. Syst. Evol. Microbiol.">
        <title>The Global Catalogue of Microorganisms (GCM) 10K type strain sequencing project: providing services to taxonomists for standard genome sequencing and annotation.</title>
        <authorList>
            <consortium name="The Broad Institute Genomics Platform"/>
            <consortium name="The Broad Institute Genome Sequencing Center for Infectious Disease"/>
            <person name="Wu L."/>
            <person name="Ma J."/>
        </authorList>
    </citation>
    <scope>NUCLEOTIDE SEQUENCE [LARGE SCALE GENOMIC DNA]</scope>
    <source>
        <strain evidence="5">NBRC 103632</strain>
    </source>
</reference>
<feature type="modified residue" description="4-aspartylphosphate" evidence="1">
    <location>
        <position position="50"/>
    </location>
</feature>
<dbReference type="SUPFAM" id="SSF55154">
    <property type="entry name" value="CYTH-like phosphatases"/>
    <property type="match status" value="1"/>
</dbReference>
<organism evidence="4 5">
    <name type="scientific">Methylobacterium tardum</name>
    <dbReference type="NCBI Taxonomy" id="374432"/>
    <lineage>
        <taxon>Bacteria</taxon>
        <taxon>Pseudomonadati</taxon>
        <taxon>Pseudomonadota</taxon>
        <taxon>Alphaproteobacteria</taxon>
        <taxon>Hyphomicrobiales</taxon>
        <taxon>Methylobacteriaceae</taxon>
        <taxon>Methylobacterium</taxon>
    </lineage>
</organism>
<dbReference type="PROSITE" id="PS50110">
    <property type="entry name" value="RESPONSE_REGULATORY"/>
    <property type="match status" value="1"/>
</dbReference>
<protein>
    <recommendedName>
        <fullName evidence="6">Response regulatory domain-containing protein</fullName>
    </recommendedName>
</protein>
<dbReference type="Pfam" id="PF00072">
    <property type="entry name" value="Response_reg"/>
    <property type="match status" value="1"/>
</dbReference>
<evidence type="ECO:0008006" key="6">
    <source>
        <dbReference type="Google" id="ProtNLM"/>
    </source>
</evidence>
<proteinExistence type="predicted"/>
<dbReference type="Pfam" id="PF01928">
    <property type="entry name" value="CYTH"/>
    <property type="match status" value="1"/>
</dbReference>
<feature type="domain" description="Response regulatory" evidence="2">
    <location>
        <begin position="1"/>
        <end position="112"/>
    </location>
</feature>
<sequence>MVVAEDDPIALRMVAAELEAAGCQAVTCSDGIAALEHVAFGERLDALVTDVHMPGSVDGLFLATEVRALRPDLPVVYLSGRSVETRHMVPGSRFLGKPYGIGRLADIVRSVLGAGAEEMEPVRASWSFRLEAERRFLVSGDGWLTASAGCRRLSDGLIANAAGMKVRVRKDGGEAWLTVKGPRAGVVRAEFEWEITTPEADSLLRSLQPGERVEKVRHRVPHGGSVWTVDVFEGDLDGVVLAEVELDREDQEVDLPDWVGREVTGDPRFSQAALRAMEWKTA</sequence>
<evidence type="ECO:0000313" key="4">
    <source>
        <dbReference type="EMBL" id="GLS71319.1"/>
    </source>
</evidence>
<dbReference type="SUPFAM" id="SSF52172">
    <property type="entry name" value="CheY-like"/>
    <property type="match status" value="1"/>
</dbReference>
<dbReference type="InterPro" id="IPR001789">
    <property type="entry name" value="Sig_transdc_resp-reg_receiver"/>
</dbReference>
<dbReference type="InterPro" id="IPR011006">
    <property type="entry name" value="CheY-like_superfamily"/>
</dbReference>
<evidence type="ECO:0000259" key="3">
    <source>
        <dbReference type="PROSITE" id="PS51707"/>
    </source>
</evidence>
<dbReference type="CDD" id="cd07891">
    <property type="entry name" value="CYTH-like_CthTTM-like_1"/>
    <property type="match status" value="1"/>
</dbReference>
<name>A0AA37WSL9_9HYPH</name>
<dbReference type="PROSITE" id="PS51707">
    <property type="entry name" value="CYTH"/>
    <property type="match status" value="1"/>
</dbReference>
<comment type="caution">
    <text evidence="4">The sequence shown here is derived from an EMBL/GenBank/DDBJ whole genome shotgun (WGS) entry which is preliminary data.</text>
</comment>
<accession>A0AA37WSL9</accession>
<dbReference type="SMART" id="SM01118">
    <property type="entry name" value="CYTH"/>
    <property type="match status" value="1"/>
</dbReference>
<dbReference type="AlphaFoldDB" id="A0AA37WSL9"/>
<keyword evidence="1" id="KW-0597">Phosphoprotein</keyword>
<dbReference type="SMART" id="SM00448">
    <property type="entry name" value="REC"/>
    <property type="match status" value="1"/>
</dbReference>
<gene>
    <name evidence="4" type="ORF">GCM10007890_33320</name>
</gene>
<feature type="domain" description="CYTH" evidence="3">
    <location>
        <begin position="129"/>
        <end position="276"/>
    </location>
</feature>
<dbReference type="PANTHER" id="PTHR40114:SF1">
    <property type="entry name" value="SLR0698 PROTEIN"/>
    <property type="match status" value="1"/>
</dbReference>
<evidence type="ECO:0000256" key="1">
    <source>
        <dbReference type="PROSITE-ProRule" id="PRU00169"/>
    </source>
</evidence>
<dbReference type="EMBL" id="BSPL01000017">
    <property type="protein sequence ID" value="GLS71319.1"/>
    <property type="molecule type" value="Genomic_DNA"/>
</dbReference>
<dbReference type="PANTHER" id="PTHR40114">
    <property type="entry name" value="SLR0698 PROTEIN"/>
    <property type="match status" value="1"/>
</dbReference>
<dbReference type="Gene3D" id="2.40.320.10">
    <property type="entry name" value="Hypothetical Protein Pfu-838710-001"/>
    <property type="match status" value="1"/>
</dbReference>
<dbReference type="Proteomes" id="UP001157440">
    <property type="component" value="Unassembled WGS sequence"/>
</dbReference>
<evidence type="ECO:0000313" key="5">
    <source>
        <dbReference type="Proteomes" id="UP001157440"/>
    </source>
</evidence>
<dbReference type="Gene3D" id="3.40.50.2300">
    <property type="match status" value="1"/>
</dbReference>
<evidence type="ECO:0000259" key="2">
    <source>
        <dbReference type="PROSITE" id="PS50110"/>
    </source>
</evidence>
<dbReference type="InterPro" id="IPR023577">
    <property type="entry name" value="CYTH_domain"/>
</dbReference>
<dbReference type="GO" id="GO:0000160">
    <property type="term" value="P:phosphorelay signal transduction system"/>
    <property type="evidence" value="ECO:0007669"/>
    <property type="project" value="InterPro"/>
</dbReference>
<dbReference type="InterPro" id="IPR033469">
    <property type="entry name" value="CYTH-like_dom_sf"/>
</dbReference>